<accession>A0A1F6E6E2</accession>
<protein>
    <recommendedName>
        <fullName evidence="1">Glycosyl transferase family 1 domain-containing protein</fullName>
    </recommendedName>
</protein>
<gene>
    <name evidence="2" type="ORF">A3F27_01585</name>
</gene>
<dbReference type="CDD" id="cd03801">
    <property type="entry name" value="GT4_PimA-like"/>
    <property type="match status" value="1"/>
</dbReference>
<reference evidence="2 3" key="1">
    <citation type="journal article" date="2016" name="Nat. Commun.">
        <title>Thousands of microbial genomes shed light on interconnected biogeochemical processes in an aquifer system.</title>
        <authorList>
            <person name="Anantharaman K."/>
            <person name="Brown C.T."/>
            <person name="Hug L.A."/>
            <person name="Sharon I."/>
            <person name="Castelle C.J."/>
            <person name="Probst A.J."/>
            <person name="Thomas B.C."/>
            <person name="Singh A."/>
            <person name="Wilkins M.J."/>
            <person name="Karaoz U."/>
            <person name="Brodie E.L."/>
            <person name="Williams K.H."/>
            <person name="Hubbard S.S."/>
            <person name="Banfield J.F."/>
        </authorList>
    </citation>
    <scope>NUCLEOTIDE SEQUENCE [LARGE SCALE GENOMIC DNA]</scope>
</reference>
<comment type="caution">
    <text evidence="2">The sequence shown here is derived from an EMBL/GenBank/DDBJ whole genome shotgun (WGS) entry which is preliminary data.</text>
</comment>
<organism evidence="2 3">
    <name type="scientific">Candidatus Kaiserbacteria bacterium RIFCSPHIGHO2_12_FULL_53_13</name>
    <dbReference type="NCBI Taxonomy" id="1798502"/>
    <lineage>
        <taxon>Bacteria</taxon>
        <taxon>Candidatus Kaiseribacteriota</taxon>
    </lineage>
</organism>
<dbReference type="GO" id="GO:0016757">
    <property type="term" value="F:glycosyltransferase activity"/>
    <property type="evidence" value="ECO:0007669"/>
    <property type="project" value="InterPro"/>
</dbReference>
<evidence type="ECO:0000313" key="2">
    <source>
        <dbReference type="EMBL" id="OGG69216.1"/>
    </source>
</evidence>
<dbReference type="PANTHER" id="PTHR45947:SF3">
    <property type="entry name" value="SULFOQUINOVOSYL TRANSFERASE SQD2"/>
    <property type="match status" value="1"/>
</dbReference>
<dbReference type="PANTHER" id="PTHR45947">
    <property type="entry name" value="SULFOQUINOVOSYL TRANSFERASE SQD2"/>
    <property type="match status" value="1"/>
</dbReference>
<dbReference type="InterPro" id="IPR050194">
    <property type="entry name" value="Glycosyltransferase_grp1"/>
</dbReference>
<dbReference type="SUPFAM" id="SSF53756">
    <property type="entry name" value="UDP-Glycosyltransferase/glycogen phosphorylase"/>
    <property type="match status" value="1"/>
</dbReference>
<dbReference type="Proteomes" id="UP000176689">
    <property type="component" value="Unassembled WGS sequence"/>
</dbReference>
<evidence type="ECO:0000313" key="3">
    <source>
        <dbReference type="Proteomes" id="UP000176689"/>
    </source>
</evidence>
<dbReference type="Pfam" id="PF00534">
    <property type="entry name" value="Glycos_transf_1"/>
    <property type="match status" value="1"/>
</dbReference>
<sequence length="387" mass="44143">MRVHIYTLRFNPVFGGGSHHTLEIYIRALSESGHTPILTTFFSGDNNYKHKPCEIREENFDGGFIALQRHIAHRMRENTDADVHFLYSSYILWAGGMYKYKGGTTPVVASINNYTPGMRLHGTTPPSDGSVRNLLIRVRNRVHIAKLYLWEKLVGIQFVRKIDLLFFDSRLIQERYERFGYHAHSSDVVPAPIDPIPDTQLPSPFPDDKGVFRAVYAGRLTTDKGPDLLVKAAVKLPDAVHMHIIGSGNEEKPLRDFIQNHGLEKRVFLHGWKDREELYNFYRHSHVFIHPCRWPEPFGRVVAEALMCGLPVIATENSGPSWAAGDAGLTFRKNDVEGLVERILFFFNAPNERAAYSKKALVRARVFDSEVVSRQFLTDIESLVKSR</sequence>
<feature type="domain" description="Glycosyl transferase family 1" evidence="1">
    <location>
        <begin position="211"/>
        <end position="360"/>
    </location>
</feature>
<dbReference type="Gene3D" id="3.40.50.2000">
    <property type="entry name" value="Glycogen Phosphorylase B"/>
    <property type="match status" value="2"/>
</dbReference>
<dbReference type="EMBL" id="MFLP01000035">
    <property type="protein sequence ID" value="OGG69216.1"/>
    <property type="molecule type" value="Genomic_DNA"/>
</dbReference>
<dbReference type="AlphaFoldDB" id="A0A1F6E6E2"/>
<proteinExistence type="predicted"/>
<evidence type="ECO:0000259" key="1">
    <source>
        <dbReference type="Pfam" id="PF00534"/>
    </source>
</evidence>
<name>A0A1F6E6E2_9BACT</name>
<dbReference type="InterPro" id="IPR001296">
    <property type="entry name" value="Glyco_trans_1"/>
</dbReference>